<feature type="compositionally biased region" description="Basic and acidic residues" evidence="3">
    <location>
        <begin position="657"/>
        <end position="669"/>
    </location>
</feature>
<dbReference type="InterPro" id="IPR002885">
    <property type="entry name" value="PPR_rpt"/>
</dbReference>
<dbReference type="EMBL" id="JBBWUH010000003">
    <property type="protein sequence ID" value="KAK8173691.1"/>
    <property type="molecule type" value="Genomic_DNA"/>
</dbReference>
<dbReference type="Proteomes" id="UP001456524">
    <property type="component" value="Unassembled WGS sequence"/>
</dbReference>
<dbReference type="PROSITE" id="PS51375">
    <property type="entry name" value="PPR"/>
    <property type="match status" value="1"/>
</dbReference>
<evidence type="ECO:0000256" key="2">
    <source>
        <dbReference type="PROSITE-ProRule" id="PRU00708"/>
    </source>
</evidence>
<name>A0ABR1XZH8_9PEZI</name>
<keyword evidence="5" id="KW-1185">Reference proteome</keyword>
<feature type="compositionally biased region" description="Basic and acidic residues" evidence="3">
    <location>
        <begin position="679"/>
        <end position="733"/>
    </location>
</feature>
<sequence length="733" mass="83519">MRNLLSCHSCLWPCLRAIAHRPLLAQPTALVRNRRLPRLVLSTSNRRGYAQEPSTYNYSPPKDYEENWHAYAKDEVAKDIDEEALDDDADPDKVKRTPMRIRLEGAEKEFNYNGPVSDTVRKNLKKELAWLSEDPKKVADHVLKQLRRGEEEKALMTVRETSSKMECVVAWNHIINHFMRKSFDKLALKVFNEMKKRGQKPDYYTYSLVLIGISNNMDKPQALTNAMAVYYSMSAPNSPKKPTILHTNLFLKVCAKAKAFDQLWAVAGQIPDSGPGAADGATYSIILNALKAESESTIIDESTEEGQRRRDQAILDSRRIWADVVSKWRAHELQMDEALVLAMAKILLSGSRPRYHDELFSLVEQTMGIPRMTPRISSEPDPAQMRAIGAFNVPLNGTPKHSIAPGHEFDSVSPPRTVGGRQGDHYVKPSNITLTLLMEASLKTMSKQAADNYWSILTSPETHEIEPDEPSIRGYLRVLRVFRSSADALQLVKTHFVDGNLKITPAIFRIAMSACTRDAKNQNSLDYATELLQLMERMLPDADITTVGIYMSRVFDAEEGIDVLKGLERVEPIYRDIRSMLTYGKYKGSSMDEPKRQAAFDVLKRMVACHDRLINGVGVPREKFSELSSRKAEISAFLTRAFDKQMVRRGMDPELVKERRREKEQERIGKQRLKQGVVKAEKPAFRGEPRPYQREDWKADPQKSQRQDIIDRKRSRAAKTESRAWKAEEEGGW</sequence>
<dbReference type="Pfam" id="PF13041">
    <property type="entry name" value="PPR_2"/>
    <property type="match status" value="1"/>
</dbReference>
<feature type="region of interest" description="Disordered" evidence="3">
    <location>
        <begin position="399"/>
        <end position="424"/>
    </location>
</feature>
<organism evidence="4 5">
    <name type="scientific">Phyllosticta citrichinensis</name>
    <dbReference type="NCBI Taxonomy" id="1130410"/>
    <lineage>
        <taxon>Eukaryota</taxon>
        <taxon>Fungi</taxon>
        <taxon>Dikarya</taxon>
        <taxon>Ascomycota</taxon>
        <taxon>Pezizomycotina</taxon>
        <taxon>Dothideomycetes</taxon>
        <taxon>Dothideomycetes incertae sedis</taxon>
        <taxon>Botryosphaeriales</taxon>
        <taxon>Phyllostictaceae</taxon>
        <taxon>Phyllosticta</taxon>
    </lineage>
</organism>
<evidence type="ECO:0000313" key="4">
    <source>
        <dbReference type="EMBL" id="KAK8173691.1"/>
    </source>
</evidence>
<protein>
    <recommendedName>
        <fullName evidence="6">Pentatricopeptide repeat protein</fullName>
    </recommendedName>
</protein>
<dbReference type="InterPro" id="IPR011990">
    <property type="entry name" value="TPR-like_helical_dom_sf"/>
</dbReference>
<evidence type="ECO:0000256" key="3">
    <source>
        <dbReference type="SAM" id="MobiDB-lite"/>
    </source>
</evidence>
<comment type="caution">
    <text evidence="4">The sequence shown here is derived from an EMBL/GenBank/DDBJ whole genome shotgun (WGS) entry which is preliminary data.</text>
</comment>
<dbReference type="InterPro" id="IPR051222">
    <property type="entry name" value="PPR/CCM1_RNA-binding"/>
</dbReference>
<evidence type="ECO:0000313" key="5">
    <source>
        <dbReference type="Proteomes" id="UP001456524"/>
    </source>
</evidence>
<gene>
    <name evidence="4" type="ORF">IWX90DRAFT_451493</name>
</gene>
<dbReference type="Gene3D" id="1.25.40.10">
    <property type="entry name" value="Tetratricopeptide repeat domain"/>
    <property type="match status" value="1"/>
</dbReference>
<feature type="region of interest" description="Disordered" evidence="3">
    <location>
        <begin position="657"/>
        <end position="733"/>
    </location>
</feature>
<accession>A0ABR1XZH8</accession>
<keyword evidence="1" id="KW-0677">Repeat</keyword>
<dbReference type="PANTHER" id="PTHR47942:SF63">
    <property type="entry name" value="PENTATRICOPEPTIDE REPEAT-CONTAINING PROTEIN"/>
    <property type="match status" value="1"/>
</dbReference>
<proteinExistence type="predicted"/>
<dbReference type="PANTHER" id="PTHR47942">
    <property type="entry name" value="TETRATRICOPEPTIDE REPEAT (TPR)-LIKE SUPERFAMILY PROTEIN-RELATED"/>
    <property type="match status" value="1"/>
</dbReference>
<feature type="repeat" description="PPR" evidence="2">
    <location>
        <begin position="167"/>
        <end position="201"/>
    </location>
</feature>
<reference evidence="4 5" key="1">
    <citation type="journal article" date="2022" name="G3 (Bethesda)">
        <title>Enemy or ally: a genomic approach to elucidate the lifestyle of Phyllosticta citrichinaensis.</title>
        <authorList>
            <person name="Buijs V.A."/>
            <person name="Groenewald J.Z."/>
            <person name="Haridas S."/>
            <person name="LaButti K.M."/>
            <person name="Lipzen A."/>
            <person name="Martin F.M."/>
            <person name="Barry K."/>
            <person name="Grigoriev I.V."/>
            <person name="Crous P.W."/>
            <person name="Seidl M.F."/>
        </authorList>
    </citation>
    <scope>NUCLEOTIDE SEQUENCE [LARGE SCALE GENOMIC DNA]</scope>
    <source>
        <strain evidence="4 5">CBS 129764</strain>
    </source>
</reference>
<evidence type="ECO:0008006" key="6">
    <source>
        <dbReference type="Google" id="ProtNLM"/>
    </source>
</evidence>
<evidence type="ECO:0000256" key="1">
    <source>
        <dbReference type="ARBA" id="ARBA00022737"/>
    </source>
</evidence>